<comment type="caution">
    <text evidence="1">The sequence shown here is derived from an EMBL/GenBank/DDBJ whole genome shotgun (WGS) entry which is preliminary data.</text>
</comment>
<name>A0AAW0IK91_QUESU</name>
<evidence type="ECO:0000313" key="1">
    <source>
        <dbReference type="EMBL" id="KAK7814586.1"/>
    </source>
</evidence>
<reference evidence="1 2" key="1">
    <citation type="journal article" date="2018" name="Sci. Data">
        <title>The draft genome sequence of cork oak.</title>
        <authorList>
            <person name="Ramos A.M."/>
            <person name="Usie A."/>
            <person name="Barbosa P."/>
            <person name="Barros P.M."/>
            <person name="Capote T."/>
            <person name="Chaves I."/>
            <person name="Simoes F."/>
            <person name="Abreu I."/>
            <person name="Carrasquinho I."/>
            <person name="Faro C."/>
            <person name="Guimaraes J.B."/>
            <person name="Mendonca D."/>
            <person name="Nobrega F."/>
            <person name="Rodrigues L."/>
            <person name="Saibo N.J.M."/>
            <person name="Varela M.C."/>
            <person name="Egas C."/>
            <person name="Matos J."/>
            <person name="Miguel C.M."/>
            <person name="Oliveira M.M."/>
            <person name="Ricardo C.P."/>
            <person name="Goncalves S."/>
        </authorList>
    </citation>
    <scope>NUCLEOTIDE SEQUENCE [LARGE SCALE GENOMIC DNA]</scope>
    <source>
        <strain evidence="2">cv. HL8</strain>
    </source>
</reference>
<dbReference type="EMBL" id="PKMF04001089">
    <property type="protein sequence ID" value="KAK7814586.1"/>
    <property type="molecule type" value="Genomic_DNA"/>
</dbReference>
<organism evidence="1 2">
    <name type="scientific">Quercus suber</name>
    <name type="common">Cork oak</name>
    <dbReference type="NCBI Taxonomy" id="58331"/>
    <lineage>
        <taxon>Eukaryota</taxon>
        <taxon>Viridiplantae</taxon>
        <taxon>Streptophyta</taxon>
        <taxon>Embryophyta</taxon>
        <taxon>Tracheophyta</taxon>
        <taxon>Spermatophyta</taxon>
        <taxon>Magnoliopsida</taxon>
        <taxon>eudicotyledons</taxon>
        <taxon>Gunneridae</taxon>
        <taxon>Pentapetalae</taxon>
        <taxon>rosids</taxon>
        <taxon>fabids</taxon>
        <taxon>Fagales</taxon>
        <taxon>Fagaceae</taxon>
        <taxon>Quercus</taxon>
    </lineage>
</organism>
<sequence length="18" mass="2207">MRFRYTFTLCCLPTHTES</sequence>
<keyword evidence="2" id="KW-1185">Reference proteome</keyword>
<proteinExistence type="predicted"/>
<accession>A0AAW0IK91</accession>
<evidence type="ECO:0000313" key="2">
    <source>
        <dbReference type="Proteomes" id="UP000237347"/>
    </source>
</evidence>
<dbReference type="Proteomes" id="UP000237347">
    <property type="component" value="Unassembled WGS sequence"/>
</dbReference>
<gene>
    <name evidence="1" type="ORF">CFP56_002939</name>
</gene>
<protein>
    <submittedName>
        <fullName evidence="1">Uncharacterized protein</fullName>
    </submittedName>
</protein>
<dbReference type="AlphaFoldDB" id="A0AAW0IK91"/>